<dbReference type="GeneID" id="101847935"/>
<dbReference type="SUPFAM" id="SSF48726">
    <property type="entry name" value="Immunoglobulin"/>
    <property type="match status" value="3"/>
</dbReference>
<reference evidence="4" key="1">
    <citation type="submission" date="2025-08" db="UniProtKB">
        <authorList>
            <consortium name="RefSeq"/>
        </authorList>
    </citation>
    <scope>IDENTIFICATION</scope>
</reference>
<dbReference type="PROSITE" id="PS50835">
    <property type="entry name" value="IG_LIKE"/>
    <property type="match status" value="3"/>
</dbReference>
<dbReference type="InterPro" id="IPR003599">
    <property type="entry name" value="Ig_sub"/>
</dbReference>
<organism evidence="3 4">
    <name type="scientific">Aplysia californica</name>
    <name type="common">California sea hare</name>
    <dbReference type="NCBI Taxonomy" id="6500"/>
    <lineage>
        <taxon>Eukaryota</taxon>
        <taxon>Metazoa</taxon>
        <taxon>Spiralia</taxon>
        <taxon>Lophotrochozoa</taxon>
        <taxon>Mollusca</taxon>
        <taxon>Gastropoda</taxon>
        <taxon>Heterobranchia</taxon>
        <taxon>Euthyneura</taxon>
        <taxon>Tectipleura</taxon>
        <taxon>Aplysiida</taxon>
        <taxon>Aplysioidea</taxon>
        <taxon>Aplysiidae</taxon>
        <taxon>Aplysia</taxon>
    </lineage>
</organism>
<accession>A0ABM0JER8</accession>
<keyword evidence="1" id="KW-0393">Immunoglobulin domain</keyword>
<dbReference type="RefSeq" id="XP_005092058.3">
    <property type="nucleotide sequence ID" value="XM_005092001.3"/>
</dbReference>
<dbReference type="CDD" id="cd00096">
    <property type="entry name" value="Ig"/>
    <property type="match status" value="2"/>
</dbReference>
<sequence length="378" mass="41441">MLPGRQQTIPLGHWGYLRTHATQSGLAAHPYTFLSRGIMAAPRLLLLFVVCCAFHHYALATTSVSVKPLADPVWYIQGRPLRLTCIVEDEEGTETPNWLKEGFPVGLPKHEVSRHKNGSVTTLTLTIDPAGVDDLGLYSCQSGKADILKNVDMFSVFTKDSNVTEGYETVLECSPESEYQLLTIAWLRDDVPLDKIPELKDRLKYSEKNETVSISDSKLTDSGIYTCRIEMNGGSDMEQVFLENITAMGKPFIRDSEIPEKLQEVTNTSALLKCPAGGQPPPQIFWLRGDEVLESSPKFAMSSLDGVPSGQLNIVNLTVEDMGTYKCTAENSRGKATVKFEIGDPGNVNSALTISPGKANSIITLLSLIFVGILARET</sequence>
<gene>
    <name evidence="4" type="primary">LOC101847935</name>
</gene>
<dbReference type="SMART" id="SM00409">
    <property type="entry name" value="IG"/>
    <property type="match status" value="3"/>
</dbReference>
<dbReference type="PANTHER" id="PTHR10075">
    <property type="entry name" value="BASIGIN RELATED"/>
    <property type="match status" value="1"/>
</dbReference>
<dbReference type="Gene3D" id="2.60.40.10">
    <property type="entry name" value="Immunoglobulins"/>
    <property type="match status" value="3"/>
</dbReference>
<keyword evidence="3" id="KW-1185">Reference proteome</keyword>
<proteinExistence type="predicted"/>
<protein>
    <submittedName>
        <fullName evidence="4">Hemicentin-1 isoform X1</fullName>
    </submittedName>
</protein>
<dbReference type="InterPro" id="IPR036179">
    <property type="entry name" value="Ig-like_dom_sf"/>
</dbReference>
<evidence type="ECO:0000313" key="3">
    <source>
        <dbReference type="Proteomes" id="UP000694888"/>
    </source>
</evidence>
<feature type="domain" description="Ig-like" evidence="2">
    <location>
        <begin position="152"/>
        <end position="243"/>
    </location>
</feature>
<evidence type="ECO:0000313" key="4">
    <source>
        <dbReference type="RefSeq" id="XP_005092058.3"/>
    </source>
</evidence>
<dbReference type="Pfam" id="PF07679">
    <property type="entry name" value="I-set"/>
    <property type="match status" value="2"/>
</dbReference>
<feature type="domain" description="Ig-like" evidence="2">
    <location>
        <begin position="251"/>
        <end position="343"/>
    </location>
</feature>
<dbReference type="Proteomes" id="UP000694888">
    <property type="component" value="Unplaced"/>
</dbReference>
<dbReference type="InterPro" id="IPR007110">
    <property type="entry name" value="Ig-like_dom"/>
</dbReference>
<dbReference type="PANTHER" id="PTHR10075:SF100">
    <property type="entry name" value="FASCICLIN-2"/>
    <property type="match status" value="1"/>
</dbReference>
<dbReference type="InterPro" id="IPR013783">
    <property type="entry name" value="Ig-like_fold"/>
</dbReference>
<dbReference type="InterPro" id="IPR013098">
    <property type="entry name" value="Ig_I-set"/>
</dbReference>
<evidence type="ECO:0000256" key="1">
    <source>
        <dbReference type="ARBA" id="ARBA00023319"/>
    </source>
</evidence>
<name>A0ABM0JER8_APLCA</name>
<feature type="domain" description="Ig-like" evidence="2">
    <location>
        <begin position="68"/>
        <end position="141"/>
    </location>
</feature>
<evidence type="ECO:0000259" key="2">
    <source>
        <dbReference type="PROSITE" id="PS50835"/>
    </source>
</evidence>
<dbReference type="SMART" id="SM00408">
    <property type="entry name" value="IGc2"/>
    <property type="match status" value="3"/>
</dbReference>
<dbReference type="InterPro" id="IPR003598">
    <property type="entry name" value="Ig_sub2"/>
</dbReference>